<evidence type="ECO:0000256" key="2">
    <source>
        <dbReference type="ARBA" id="ARBA00022516"/>
    </source>
</evidence>
<keyword evidence="9 10" id="KW-1208">Phospholipid metabolism</keyword>
<evidence type="ECO:0000313" key="12">
    <source>
        <dbReference type="Proteomes" id="UP000051673"/>
    </source>
</evidence>
<evidence type="ECO:0000256" key="1">
    <source>
        <dbReference type="ARBA" id="ARBA00022475"/>
    </source>
</evidence>
<sequence>MHFLISFALAYLIGSVPFGYVVGKVFFHKDLLQLGSGSIGTTNTLRNLGWTAGISVLCLDVLKGVFGASMAMLWGPIPTNMPWLYFAVGIGAILGHTYSVWIGFKGGKAVATSVGVLLVYNLQMAGLAFSAFGIALFLTSMVSVGSMVGFITVTIASFVTHDWYLFVVALALTIFVIYRHRTNIKRIINRNENLIPFGLVYWLKGKDKTK</sequence>
<feature type="transmembrane region" description="Helical" evidence="10">
    <location>
        <begin position="6"/>
        <end position="27"/>
    </location>
</feature>
<evidence type="ECO:0000256" key="3">
    <source>
        <dbReference type="ARBA" id="ARBA00022679"/>
    </source>
</evidence>
<dbReference type="PANTHER" id="PTHR30309">
    <property type="entry name" value="INNER MEMBRANE PROTEIN YGIH"/>
    <property type="match status" value="1"/>
</dbReference>
<gene>
    <name evidence="10" type="primary">plsY</name>
    <name evidence="11" type="ORF">IV67_GL000674</name>
</gene>
<organism evidence="11 12">
    <name type="scientific">Weissella minor</name>
    <dbReference type="NCBI Taxonomy" id="1620"/>
    <lineage>
        <taxon>Bacteria</taxon>
        <taxon>Bacillati</taxon>
        <taxon>Bacillota</taxon>
        <taxon>Bacilli</taxon>
        <taxon>Lactobacillales</taxon>
        <taxon>Lactobacillaceae</taxon>
        <taxon>Weissella</taxon>
    </lineage>
</organism>
<comment type="function">
    <text evidence="10">Catalyzes the transfer of an acyl group from acyl-phosphate (acyl-PO(4)) to glycerol-3-phosphate (G3P) to form lysophosphatidic acid (LPA). This enzyme utilizes acyl-phosphate as fatty acyl donor, but not acyl-CoA or acyl-ACP.</text>
</comment>
<comment type="subunit">
    <text evidence="10">Probably interacts with PlsX.</text>
</comment>
<dbReference type="GO" id="GO:0043772">
    <property type="term" value="F:acyl-phosphate glycerol-3-phosphate acyltransferase activity"/>
    <property type="evidence" value="ECO:0007669"/>
    <property type="project" value="UniProtKB-UniRule"/>
</dbReference>
<dbReference type="NCBIfam" id="TIGR00023">
    <property type="entry name" value="glycerol-3-phosphate 1-O-acyltransferase PlsY"/>
    <property type="match status" value="1"/>
</dbReference>
<keyword evidence="4 10" id="KW-0812">Transmembrane</keyword>
<dbReference type="GO" id="GO:0008654">
    <property type="term" value="P:phospholipid biosynthetic process"/>
    <property type="evidence" value="ECO:0007669"/>
    <property type="project" value="UniProtKB-UniRule"/>
</dbReference>
<dbReference type="UniPathway" id="UPA00085"/>
<dbReference type="PANTHER" id="PTHR30309:SF0">
    <property type="entry name" value="GLYCEROL-3-PHOSPHATE ACYLTRANSFERASE-RELATED"/>
    <property type="match status" value="1"/>
</dbReference>
<evidence type="ECO:0000256" key="5">
    <source>
        <dbReference type="ARBA" id="ARBA00022989"/>
    </source>
</evidence>
<evidence type="ECO:0000256" key="8">
    <source>
        <dbReference type="ARBA" id="ARBA00023209"/>
    </source>
</evidence>
<dbReference type="GO" id="GO:0005886">
    <property type="term" value="C:plasma membrane"/>
    <property type="evidence" value="ECO:0007669"/>
    <property type="project" value="UniProtKB-SubCell"/>
</dbReference>
<dbReference type="AlphaFoldDB" id="A0A0R2JIS5"/>
<protein>
    <recommendedName>
        <fullName evidence="10">Glycerol-3-phosphate acyltransferase</fullName>
    </recommendedName>
    <alternativeName>
        <fullName evidence="10">Acyl-PO4 G3P acyltransferase</fullName>
    </alternativeName>
    <alternativeName>
        <fullName evidence="10">Acyl-phosphate--glycerol-3-phosphate acyltransferase</fullName>
    </alternativeName>
    <alternativeName>
        <fullName evidence="10">G3P acyltransferase</fullName>
        <shortName evidence="10">GPAT</shortName>
        <ecNumber evidence="10">2.3.1.275</ecNumber>
    </alternativeName>
    <alternativeName>
        <fullName evidence="10">Lysophosphatidic acid synthase</fullName>
        <shortName evidence="10">LPA synthase</shortName>
    </alternativeName>
</protein>
<evidence type="ECO:0000256" key="4">
    <source>
        <dbReference type="ARBA" id="ARBA00022692"/>
    </source>
</evidence>
<keyword evidence="6 10" id="KW-0443">Lipid metabolism</keyword>
<proteinExistence type="inferred from homology"/>
<dbReference type="EC" id="2.3.1.275" evidence="10"/>
<evidence type="ECO:0000256" key="10">
    <source>
        <dbReference type="HAMAP-Rule" id="MF_01043"/>
    </source>
</evidence>
<feature type="transmembrane region" description="Helical" evidence="10">
    <location>
        <begin position="83"/>
        <end position="104"/>
    </location>
</feature>
<keyword evidence="12" id="KW-1185">Reference proteome</keyword>
<feature type="transmembrane region" description="Helical" evidence="10">
    <location>
        <begin position="163"/>
        <end position="180"/>
    </location>
</feature>
<keyword evidence="5 10" id="KW-1133">Transmembrane helix</keyword>
<dbReference type="PATRIC" id="fig|1620.3.peg.683"/>
<keyword evidence="7 10" id="KW-0472">Membrane</keyword>
<evidence type="ECO:0000256" key="6">
    <source>
        <dbReference type="ARBA" id="ARBA00023098"/>
    </source>
</evidence>
<reference evidence="11 12" key="1">
    <citation type="journal article" date="2015" name="Genome Announc.">
        <title>Expanding the biotechnology potential of lactobacilli through comparative genomics of 213 strains and associated genera.</title>
        <authorList>
            <person name="Sun Z."/>
            <person name="Harris H.M."/>
            <person name="McCann A."/>
            <person name="Guo C."/>
            <person name="Argimon S."/>
            <person name="Zhang W."/>
            <person name="Yang X."/>
            <person name="Jeffery I.B."/>
            <person name="Cooney J.C."/>
            <person name="Kagawa T.F."/>
            <person name="Liu W."/>
            <person name="Song Y."/>
            <person name="Salvetti E."/>
            <person name="Wrobel A."/>
            <person name="Rasinkangas P."/>
            <person name="Parkhill J."/>
            <person name="Rea M.C."/>
            <person name="O'Sullivan O."/>
            <person name="Ritari J."/>
            <person name="Douillard F.P."/>
            <person name="Paul Ross R."/>
            <person name="Yang R."/>
            <person name="Briner A.E."/>
            <person name="Felis G.E."/>
            <person name="de Vos W.M."/>
            <person name="Barrangou R."/>
            <person name="Klaenhammer T.R."/>
            <person name="Caufield P.W."/>
            <person name="Cui Y."/>
            <person name="Zhang H."/>
            <person name="O'Toole P.W."/>
        </authorList>
    </citation>
    <scope>NUCLEOTIDE SEQUENCE [LARGE SCALE GENOMIC DNA]</scope>
    <source>
        <strain evidence="11 12">DSM 20014</strain>
    </source>
</reference>
<dbReference type="HAMAP" id="MF_01043">
    <property type="entry name" value="PlsY"/>
    <property type="match status" value="1"/>
</dbReference>
<comment type="similarity">
    <text evidence="10">Belongs to the PlsY family.</text>
</comment>
<keyword evidence="11" id="KW-0012">Acyltransferase</keyword>
<dbReference type="EMBL" id="JQCD01000024">
    <property type="protein sequence ID" value="KRN77153.1"/>
    <property type="molecule type" value="Genomic_DNA"/>
</dbReference>
<accession>A0A0R2JIS5</accession>
<keyword evidence="2 10" id="KW-0444">Lipid biosynthesis</keyword>
<evidence type="ECO:0000313" key="11">
    <source>
        <dbReference type="EMBL" id="KRN77153.1"/>
    </source>
</evidence>
<keyword evidence="1 10" id="KW-1003">Cell membrane</keyword>
<name>A0A0R2JIS5_9LACO</name>
<feature type="transmembrane region" description="Helical" evidence="10">
    <location>
        <begin position="48"/>
        <end position="77"/>
    </location>
</feature>
<dbReference type="Pfam" id="PF02660">
    <property type="entry name" value="G3P_acyltransf"/>
    <property type="match status" value="1"/>
</dbReference>
<comment type="pathway">
    <text evidence="10">Lipid metabolism; phospholipid metabolism.</text>
</comment>
<comment type="caution">
    <text evidence="11">The sequence shown here is derived from an EMBL/GenBank/DDBJ whole genome shotgun (WGS) entry which is preliminary data.</text>
</comment>
<feature type="transmembrane region" description="Helical" evidence="10">
    <location>
        <begin position="125"/>
        <end position="151"/>
    </location>
</feature>
<comment type="catalytic activity">
    <reaction evidence="10">
        <text>an acyl phosphate + sn-glycerol 3-phosphate = a 1-acyl-sn-glycero-3-phosphate + phosphate</text>
        <dbReference type="Rhea" id="RHEA:34075"/>
        <dbReference type="ChEBI" id="CHEBI:43474"/>
        <dbReference type="ChEBI" id="CHEBI:57597"/>
        <dbReference type="ChEBI" id="CHEBI:57970"/>
        <dbReference type="ChEBI" id="CHEBI:59918"/>
        <dbReference type="EC" id="2.3.1.275"/>
    </reaction>
</comment>
<evidence type="ECO:0000256" key="7">
    <source>
        <dbReference type="ARBA" id="ARBA00023136"/>
    </source>
</evidence>
<dbReference type="SMART" id="SM01207">
    <property type="entry name" value="G3P_acyltransf"/>
    <property type="match status" value="1"/>
</dbReference>
<keyword evidence="3 10" id="KW-0808">Transferase</keyword>
<dbReference type="Proteomes" id="UP000051673">
    <property type="component" value="Unassembled WGS sequence"/>
</dbReference>
<evidence type="ECO:0000256" key="9">
    <source>
        <dbReference type="ARBA" id="ARBA00023264"/>
    </source>
</evidence>
<comment type="subcellular location">
    <subcellularLocation>
        <location evidence="10">Cell membrane</location>
        <topology evidence="10">Multi-pass membrane protein</topology>
    </subcellularLocation>
</comment>
<dbReference type="STRING" id="1620.IV67_GL000674"/>
<dbReference type="InterPro" id="IPR003811">
    <property type="entry name" value="G3P_acylTferase_PlsY"/>
</dbReference>
<keyword evidence="8 10" id="KW-0594">Phospholipid biosynthesis</keyword>